<gene>
    <name evidence="2" type="ORF">DI09_4p440</name>
</gene>
<accession>A0A098VTD4</accession>
<comment type="caution">
    <text evidence="2">The sequence shown here is derived from an EMBL/GenBank/DDBJ whole genome shotgun (WGS) entry which is preliminary data.</text>
</comment>
<dbReference type="InterPro" id="IPR027417">
    <property type="entry name" value="P-loop_NTPase"/>
</dbReference>
<dbReference type="EMBL" id="JMKJ01000444">
    <property type="protein sequence ID" value="KGG50961.1"/>
    <property type="molecule type" value="Genomic_DNA"/>
</dbReference>
<organism evidence="2 3">
    <name type="scientific">Mitosporidium daphniae</name>
    <dbReference type="NCBI Taxonomy" id="1485682"/>
    <lineage>
        <taxon>Eukaryota</taxon>
        <taxon>Fungi</taxon>
        <taxon>Fungi incertae sedis</taxon>
        <taxon>Microsporidia</taxon>
        <taxon>Mitosporidium</taxon>
    </lineage>
</organism>
<dbReference type="SMART" id="SM00533">
    <property type="entry name" value="MUTSd"/>
    <property type="match status" value="1"/>
</dbReference>
<dbReference type="AlphaFoldDB" id="A0A098VTD4"/>
<feature type="domain" description="DNA mismatch repair protein MutS core" evidence="1">
    <location>
        <begin position="67"/>
        <end position="412"/>
    </location>
</feature>
<dbReference type="GO" id="GO:0006298">
    <property type="term" value="P:mismatch repair"/>
    <property type="evidence" value="ECO:0007669"/>
    <property type="project" value="InterPro"/>
</dbReference>
<dbReference type="Pfam" id="PF05190">
    <property type="entry name" value="MutS_IV"/>
    <property type="match status" value="1"/>
</dbReference>
<dbReference type="Pfam" id="PF05192">
    <property type="entry name" value="MutS_III"/>
    <property type="match status" value="1"/>
</dbReference>
<dbReference type="InterPro" id="IPR036187">
    <property type="entry name" value="DNA_mismatch_repair_MutS_sf"/>
</dbReference>
<evidence type="ECO:0000259" key="1">
    <source>
        <dbReference type="SMART" id="SM00533"/>
    </source>
</evidence>
<dbReference type="GO" id="GO:0006312">
    <property type="term" value="P:mitotic recombination"/>
    <property type="evidence" value="ECO:0007669"/>
    <property type="project" value="TreeGrafter"/>
</dbReference>
<dbReference type="VEuPathDB" id="MicrosporidiaDB:DI09_4p440"/>
<dbReference type="InterPro" id="IPR007861">
    <property type="entry name" value="DNA_mismatch_repair_MutS_clamp"/>
</dbReference>
<dbReference type="GeneID" id="25260181"/>
<keyword evidence="3" id="KW-1185">Reference proteome</keyword>
<dbReference type="Proteomes" id="UP000029725">
    <property type="component" value="Unassembled WGS sequence"/>
</dbReference>
<dbReference type="InterPro" id="IPR007696">
    <property type="entry name" value="DNA_mismatch_repair_MutS_core"/>
</dbReference>
<evidence type="ECO:0000313" key="2">
    <source>
        <dbReference type="EMBL" id="KGG50961.1"/>
    </source>
</evidence>
<evidence type="ECO:0000313" key="3">
    <source>
        <dbReference type="Proteomes" id="UP000029725"/>
    </source>
</evidence>
<name>A0A098VTD4_9MICR</name>
<dbReference type="PANTHER" id="PTHR11361">
    <property type="entry name" value="DNA MISMATCH REPAIR PROTEIN MUTS FAMILY MEMBER"/>
    <property type="match status" value="1"/>
</dbReference>
<dbReference type="GO" id="GO:0140664">
    <property type="term" value="F:ATP-dependent DNA damage sensor activity"/>
    <property type="evidence" value="ECO:0007669"/>
    <property type="project" value="InterPro"/>
</dbReference>
<dbReference type="GO" id="GO:0005524">
    <property type="term" value="F:ATP binding"/>
    <property type="evidence" value="ECO:0007669"/>
    <property type="project" value="InterPro"/>
</dbReference>
<dbReference type="HOGENOM" id="CLU_593238_0_0_1"/>
<dbReference type="SUPFAM" id="SSF48334">
    <property type="entry name" value="DNA repair protein MutS, domain III"/>
    <property type="match status" value="1"/>
</dbReference>
<dbReference type="RefSeq" id="XP_013237388.1">
    <property type="nucleotide sequence ID" value="XM_013381934.1"/>
</dbReference>
<dbReference type="Gene3D" id="1.10.1420.10">
    <property type="match status" value="2"/>
</dbReference>
<sequence>MLFVKNSRYWFSYNDPQINETQSKFSSQGYFYLKRYNLSQYMKVDATALKALGVLEVYPPISGRPYNPIGSLFDIIGTHCSTLQGKRMLNEWLRQPLLDQRLINERLDLVELLLSSLAYVTRKDLKNYLSLFPDLLRAVKRLERGSSSLQEIVRLHQVVKSLSKVVYFLSSLSNIKSTELKSGIEIIRSQFLYPLQATQEIMKNLEPLIELIVKTVDLEVAEKSHEYLIRPEISPDLFQLAERRKALDQRCQLSFEELDLPCGAEIKGPKAKLERSPIYGDYIRISRNDVSNPLFKRSEFIELCTQKNGVYYTTPSLLATSNERKSVVIEYAAKQNEIVKWADRCYLLTVVTYTPLLLLLNYFIARLDVIVSFAELSTVVSQSHPYVRPIFSANNTSSLRIIDGRHPCVERYLDLSSPFIPNSLLLDRATDSDNRFQIITGPNMGGKSTFIKQVCRLHMTQ</sequence>
<dbReference type="InterPro" id="IPR045076">
    <property type="entry name" value="MutS"/>
</dbReference>
<protein>
    <recommendedName>
        <fullName evidence="1">DNA mismatch repair protein MutS core domain-containing protein</fullName>
    </recommendedName>
</protein>
<dbReference type="GO" id="GO:0032301">
    <property type="term" value="C:MutSalpha complex"/>
    <property type="evidence" value="ECO:0007669"/>
    <property type="project" value="TreeGrafter"/>
</dbReference>
<dbReference type="Gene3D" id="3.40.50.300">
    <property type="entry name" value="P-loop containing nucleotide triphosphate hydrolases"/>
    <property type="match status" value="1"/>
</dbReference>
<dbReference type="OrthoDB" id="295033at2759"/>
<dbReference type="GO" id="GO:0030983">
    <property type="term" value="F:mismatched DNA binding"/>
    <property type="evidence" value="ECO:0007669"/>
    <property type="project" value="InterPro"/>
</dbReference>
<dbReference type="PANTHER" id="PTHR11361:SF35">
    <property type="entry name" value="DNA MISMATCH REPAIR PROTEIN MSH2"/>
    <property type="match status" value="1"/>
</dbReference>
<proteinExistence type="predicted"/>
<dbReference type="SUPFAM" id="SSF52540">
    <property type="entry name" value="P-loop containing nucleoside triphosphate hydrolases"/>
    <property type="match status" value="1"/>
</dbReference>
<reference evidence="2 3" key="1">
    <citation type="submission" date="2014-04" db="EMBL/GenBank/DDBJ databases">
        <title>A new species of microsporidia sheds light on the evolution of extreme parasitism.</title>
        <authorList>
            <person name="Haag K.L."/>
            <person name="James T.Y."/>
            <person name="Larsson R."/>
            <person name="Schaer T.M."/>
            <person name="Refardt D."/>
            <person name="Pombert J.-F."/>
            <person name="Ebert D."/>
        </authorList>
    </citation>
    <scope>NUCLEOTIDE SEQUENCE [LARGE SCALE GENOMIC DNA]</scope>
    <source>
        <strain evidence="2 3">UGP3</strain>
        <tissue evidence="2">Spores</tissue>
    </source>
</reference>